<sequence>MHEAPQRRLPHRRIALGLLAASSLLLSGCGVVAATPTTSMPTPFDEAAGSVSAPLSVTAPSEGKPAPGRLPVYWLGVNGSNVHLYREFQPSETSGDPIVEAVVAMTSDKPADPDYFNPWSKAGSVTASISGKNVITVDISSDAFKTSLDAGMAHRAVQQLVYTATAAASNAGLTTVKYEPSVVLLVDGKAGYRAFGHERLEGQLQRDASLMAPIWIIDPQQGDGTGPSLRVHGTAVSEGGQVSWRVEPIVDGRPAEDAVQTGYAELEAPTGGTSLYSFSVDLAPGEYSVSVFHGAERADEDSKRVTVYSDVN</sequence>
<dbReference type="Pfam" id="PF10646">
    <property type="entry name" value="Germane"/>
    <property type="match status" value="1"/>
</dbReference>
<dbReference type="Proteomes" id="UP000680588">
    <property type="component" value="Chromosome"/>
</dbReference>
<dbReference type="KEGG" id="asun:KG104_10370"/>
<accession>A0A975S4A2</accession>
<feature type="chain" id="PRO_5037239490" evidence="1">
    <location>
        <begin position="34"/>
        <end position="312"/>
    </location>
</feature>
<organism evidence="3 4">
    <name type="scientific">Arthrobacter sunyaminii</name>
    <dbReference type="NCBI Taxonomy" id="2816859"/>
    <lineage>
        <taxon>Bacteria</taxon>
        <taxon>Bacillati</taxon>
        <taxon>Actinomycetota</taxon>
        <taxon>Actinomycetes</taxon>
        <taxon>Micrococcales</taxon>
        <taxon>Micrococcaceae</taxon>
        <taxon>Arthrobacter</taxon>
    </lineage>
</organism>
<dbReference type="SMART" id="SM00909">
    <property type="entry name" value="Germane"/>
    <property type="match status" value="1"/>
</dbReference>
<keyword evidence="4" id="KW-1185">Reference proteome</keyword>
<dbReference type="InterPro" id="IPR019606">
    <property type="entry name" value="GerMN"/>
</dbReference>
<keyword evidence="1" id="KW-0732">Signal</keyword>
<evidence type="ECO:0000313" key="4">
    <source>
        <dbReference type="Proteomes" id="UP000680588"/>
    </source>
</evidence>
<feature type="domain" description="GerMN" evidence="2">
    <location>
        <begin position="99"/>
        <end position="195"/>
    </location>
</feature>
<dbReference type="RefSeq" id="WP_181032290.1">
    <property type="nucleotide sequence ID" value="NZ_CP076456.1"/>
</dbReference>
<dbReference type="PROSITE" id="PS51257">
    <property type="entry name" value="PROKAR_LIPOPROTEIN"/>
    <property type="match status" value="1"/>
</dbReference>
<dbReference type="EMBL" id="CP076456">
    <property type="protein sequence ID" value="QWQ34948.1"/>
    <property type="molecule type" value="Genomic_DNA"/>
</dbReference>
<proteinExistence type="predicted"/>
<feature type="signal peptide" evidence="1">
    <location>
        <begin position="1"/>
        <end position="33"/>
    </location>
</feature>
<evidence type="ECO:0000259" key="2">
    <source>
        <dbReference type="SMART" id="SM00909"/>
    </source>
</evidence>
<reference evidence="3" key="1">
    <citation type="submission" date="2021-06" db="EMBL/GenBank/DDBJ databases">
        <title>Novel species in genus Arthrobacter.</title>
        <authorList>
            <person name="Zhang G."/>
        </authorList>
    </citation>
    <scope>NUCLEOTIDE SEQUENCE</scope>
    <source>
        <strain evidence="3">Zg-ZUI122</strain>
    </source>
</reference>
<evidence type="ECO:0000313" key="3">
    <source>
        <dbReference type="EMBL" id="QWQ34948.1"/>
    </source>
</evidence>
<dbReference type="AlphaFoldDB" id="A0A975S4A2"/>
<name>A0A975S4A2_9MICC</name>
<protein>
    <submittedName>
        <fullName evidence="3">GerMN domain-containing protein</fullName>
    </submittedName>
</protein>
<gene>
    <name evidence="3" type="ORF">KG104_10370</name>
</gene>
<evidence type="ECO:0000256" key="1">
    <source>
        <dbReference type="SAM" id="SignalP"/>
    </source>
</evidence>